<keyword evidence="17" id="KW-0411">Iron-sulfur</keyword>
<evidence type="ECO:0000256" key="8">
    <source>
        <dbReference type="ARBA" id="ARBA00022485"/>
    </source>
</evidence>
<keyword evidence="8" id="KW-0004">4Fe-4S</keyword>
<keyword evidence="7" id="KW-1003">Cell membrane</keyword>
<feature type="transmembrane region" description="Helical" evidence="21">
    <location>
        <begin position="115"/>
        <end position="139"/>
    </location>
</feature>
<feature type="transmembrane region" description="Helical" evidence="21">
    <location>
        <begin position="12"/>
        <end position="34"/>
    </location>
</feature>
<evidence type="ECO:0000256" key="20">
    <source>
        <dbReference type="ARBA" id="ARBA00030800"/>
    </source>
</evidence>
<dbReference type="EMBL" id="JADBEF010000001">
    <property type="protein sequence ID" value="MBE1558311.1"/>
    <property type="molecule type" value="Genomic_DNA"/>
</dbReference>
<feature type="transmembrane region" description="Helical" evidence="21">
    <location>
        <begin position="151"/>
        <end position="172"/>
    </location>
</feature>
<comment type="cofactor">
    <cofactor evidence="2">
        <name>[4Fe-4S] cluster</name>
        <dbReference type="ChEBI" id="CHEBI:49883"/>
    </cofactor>
</comment>
<evidence type="ECO:0000256" key="1">
    <source>
        <dbReference type="ARBA" id="ARBA00000085"/>
    </source>
</evidence>
<feature type="transmembrane region" description="Helical" evidence="21">
    <location>
        <begin position="71"/>
        <end position="95"/>
    </location>
</feature>
<evidence type="ECO:0000256" key="17">
    <source>
        <dbReference type="ARBA" id="ARBA00023014"/>
    </source>
</evidence>
<dbReference type="InterPro" id="IPR036890">
    <property type="entry name" value="HATPase_C_sf"/>
</dbReference>
<comment type="subcellular location">
    <subcellularLocation>
        <location evidence="4">Cell membrane</location>
        <topology evidence="4">Multi-pass membrane protein</topology>
    </subcellularLocation>
    <subcellularLocation>
        <location evidence="3">Cytoplasm</location>
    </subcellularLocation>
</comment>
<evidence type="ECO:0000256" key="9">
    <source>
        <dbReference type="ARBA" id="ARBA00022490"/>
    </source>
</evidence>
<feature type="transmembrane region" description="Helical" evidence="21">
    <location>
        <begin position="229"/>
        <end position="247"/>
    </location>
</feature>
<evidence type="ECO:0000256" key="13">
    <source>
        <dbReference type="ARBA" id="ARBA00022777"/>
    </source>
</evidence>
<dbReference type="InterPro" id="IPR003594">
    <property type="entry name" value="HATPase_dom"/>
</dbReference>
<dbReference type="Gene3D" id="3.30.565.10">
    <property type="entry name" value="Histidine kinase-like ATPase, C-terminal domain"/>
    <property type="match status" value="1"/>
</dbReference>
<evidence type="ECO:0000259" key="22">
    <source>
        <dbReference type="PROSITE" id="PS50109"/>
    </source>
</evidence>
<dbReference type="PRINTS" id="PR00344">
    <property type="entry name" value="BCTRLSENSOR"/>
</dbReference>
<dbReference type="InterPro" id="IPR005467">
    <property type="entry name" value="His_kinase_dom"/>
</dbReference>
<feature type="domain" description="Histidine kinase" evidence="22">
    <location>
        <begin position="595"/>
        <end position="680"/>
    </location>
</feature>
<evidence type="ECO:0000313" key="24">
    <source>
        <dbReference type="Proteomes" id="UP000661607"/>
    </source>
</evidence>
<evidence type="ECO:0000256" key="12">
    <source>
        <dbReference type="ARBA" id="ARBA00022723"/>
    </source>
</evidence>
<keyword evidence="18 21" id="KW-0472">Membrane</keyword>
<evidence type="ECO:0000313" key="23">
    <source>
        <dbReference type="EMBL" id="MBE1558311.1"/>
    </source>
</evidence>
<dbReference type="SUPFAM" id="SSF55874">
    <property type="entry name" value="ATPase domain of HSP90 chaperone/DNA topoisomerase II/histidine kinase"/>
    <property type="match status" value="1"/>
</dbReference>
<keyword evidence="24" id="KW-1185">Reference proteome</keyword>
<evidence type="ECO:0000256" key="14">
    <source>
        <dbReference type="ARBA" id="ARBA00022989"/>
    </source>
</evidence>
<keyword evidence="15" id="KW-0408">Iron</keyword>
<dbReference type="Pfam" id="PF07730">
    <property type="entry name" value="HisKA_3"/>
    <property type="match status" value="1"/>
</dbReference>
<evidence type="ECO:0000256" key="4">
    <source>
        <dbReference type="ARBA" id="ARBA00004651"/>
    </source>
</evidence>
<evidence type="ECO:0000256" key="5">
    <source>
        <dbReference type="ARBA" id="ARBA00012438"/>
    </source>
</evidence>
<organism evidence="23 24">
    <name type="scientific">Nonomuraea africana</name>
    <dbReference type="NCBI Taxonomy" id="46171"/>
    <lineage>
        <taxon>Bacteria</taxon>
        <taxon>Bacillati</taxon>
        <taxon>Actinomycetota</taxon>
        <taxon>Actinomycetes</taxon>
        <taxon>Streptosporangiales</taxon>
        <taxon>Streptosporangiaceae</taxon>
        <taxon>Nonomuraea</taxon>
    </lineage>
</organism>
<evidence type="ECO:0000256" key="16">
    <source>
        <dbReference type="ARBA" id="ARBA00023012"/>
    </source>
</evidence>
<sequence>MQHEHRTSAAVTAARSVSALAVVAAVAAVALPLLSGADYLERLMRTPEAVLAPGYAAAGAWLAGHERARRIGLLLVTTSAFAGCYVLSLSFTAWSDAAALDLRPLGLDTRTLAGATAWVTTWCWIPPLGLVAVLLPLLLPEGRSLAGWWSRLPRIAAGLVTAATVVAAVTPRKLRFTTVPENPLGIEAIEPLALPVGLTLLGGCVGLMLLGMASLVVRFRRADGVERRQVAWIGYGVAVTVAATVAAPWWVRAFAVLLIPACIVVAALRYRLYDIDVLVNRTLVAGVLLSGAVLLYAAVVGWAGIVLGETSRATSFTAAFTIALLFHPARVRVQRAVDRLLYGHRADPHVLFLRVDDAVRGAGSPLQSLRDAAGAVALGLRLRGVAVTVHMPDGPDVETSTGHLDPRLADSFPLELHGETVGVLHAMPRTGSTVLDPQDRVVLAALTGPLASTAQAVRLTHHLERTRDRLVTTREEERRRLRRDLHDSLGPQLAAISMTVDTAGRVLGRGDTGKTARLLGVAADQTAEAISDVRRLVRGLRPPALDELGLVGALTSSGLAATAAVDAGEVPSITVDAELSPSLELPAAVEVAAYRIVQEAVSNALRHGAPRRVTVTLRETGDDLAVSVADDGTGFDPAVNRAGVGMASVRERATELGGTVRLESAPGMGTTVTALLPLRPGTLS</sequence>
<dbReference type="EC" id="2.7.13.3" evidence="5"/>
<dbReference type="Gene3D" id="1.20.5.1930">
    <property type="match status" value="1"/>
</dbReference>
<dbReference type="PANTHER" id="PTHR24421">
    <property type="entry name" value="NITRATE/NITRITE SENSOR PROTEIN NARX-RELATED"/>
    <property type="match status" value="1"/>
</dbReference>
<evidence type="ECO:0000256" key="19">
    <source>
        <dbReference type="ARBA" id="ARBA00024827"/>
    </source>
</evidence>
<evidence type="ECO:0000256" key="3">
    <source>
        <dbReference type="ARBA" id="ARBA00004496"/>
    </source>
</evidence>
<protein>
    <recommendedName>
        <fullName evidence="6">Oxygen sensor histidine kinase NreB</fullName>
        <ecNumber evidence="5">2.7.13.3</ecNumber>
    </recommendedName>
    <alternativeName>
        <fullName evidence="20">Nitrogen regulation protein B</fullName>
    </alternativeName>
</protein>
<dbReference type="InterPro" id="IPR004358">
    <property type="entry name" value="Sig_transdc_His_kin-like_C"/>
</dbReference>
<keyword evidence="10" id="KW-0808">Transferase</keyword>
<keyword evidence="11 21" id="KW-0812">Transmembrane</keyword>
<dbReference type="PROSITE" id="PS50109">
    <property type="entry name" value="HIS_KIN"/>
    <property type="match status" value="1"/>
</dbReference>
<dbReference type="InterPro" id="IPR050482">
    <property type="entry name" value="Sensor_HK_TwoCompSys"/>
</dbReference>
<name>A0ABR9K922_9ACTN</name>
<proteinExistence type="predicted"/>
<evidence type="ECO:0000256" key="11">
    <source>
        <dbReference type="ARBA" id="ARBA00022692"/>
    </source>
</evidence>
<keyword evidence="9" id="KW-0963">Cytoplasm</keyword>
<keyword evidence="12" id="KW-0479">Metal-binding</keyword>
<reference evidence="23 24" key="1">
    <citation type="submission" date="2020-10" db="EMBL/GenBank/DDBJ databases">
        <title>Sequencing the genomes of 1000 actinobacteria strains.</title>
        <authorList>
            <person name="Klenk H.-P."/>
        </authorList>
    </citation>
    <scope>NUCLEOTIDE SEQUENCE [LARGE SCALE GENOMIC DNA]</scope>
    <source>
        <strain evidence="23 24">DSM 43748</strain>
    </source>
</reference>
<comment type="catalytic activity">
    <reaction evidence="1">
        <text>ATP + protein L-histidine = ADP + protein N-phospho-L-histidine.</text>
        <dbReference type="EC" id="2.7.13.3"/>
    </reaction>
</comment>
<dbReference type="PANTHER" id="PTHR24421:SF37">
    <property type="entry name" value="SENSOR HISTIDINE KINASE NARS"/>
    <property type="match status" value="1"/>
</dbReference>
<evidence type="ECO:0000256" key="15">
    <source>
        <dbReference type="ARBA" id="ARBA00023004"/>
    </source>
</evidence>
<dbReference type="Pfam" id="PF02518">
    <property type="entry name" value="HATPase_c"/>
    <property type="match status" value="1"/>
</dbReference>
<feature type="transmembrane region" description="Helical" evidence="21">
    <location>
        <begin position="282"/>
        <end position="307"/>
    </location>
</feature>
<feature type="transmembrane region" description="Helical" evidence="21">
    <location>
        <begin position="46"/>
        <end position="64"/>
    </location>
</feature>
<accession>A0ABR9K922</accession>
<comment type="caution">
    <text evidence="23">The sequence shown here is derived from an EMBL/GenBank/DDBJ whole genome shotgun (WGS) entry which is preliminary data.</text>
</comment>
<keyword evidence="14 21" id="KW-1133">Transmembrane helix</keyword>
<evidence type="ECO:0000256" key="7">
    <source>
        <dbReference type="ARBA" id="ARBA00022475"/>
    </source>
</evidence>
<dbReference type="RefSeq" id="WP_192773746.1">
    <property type="nucleotide sequence ID" value="NZ_BAAASY010000003.1"/>
</dbReference>
<dbReference type="SMART" id="SM00387">
    <property type="entry name" value="HATPase_c"/>
    <property type="match status" value="1"/>
</dbReference>
<evidence type="ECO:0000256" key="10">
    <source>
        <dbReference type="ARBA" id="ARBA00022679"/>
    </source>
</evidence>
<gene>
    <name evidence="23" type="ORF">H4W81_001090</name>
</gene>
<feature type="transmembrane region" description="Helical" evidence="21">
    <location>
        <begin position="253"/>
        <end position="270"/>
    </location>
</feature>
<dbReference type="Proteomes" id="UP000661607">
    <property type="component" value="Unassembled WGS sequence"/>
</dbReference>
<dbReference type="InterPro" id="IPR011712">
    <property type="entry name" value="Sig_transdc_His_kin_sub3_dim/P"/>
</dbReference>
<dbReference type="CDD" id="cd16917">
    <property type="entry name" value="HATPase_UhpB-NarQ-NarX-like"/>
    <property type="match status" value="1"/>
</dbReference>
<evidence type="ECO:0000256" key="6">
    <source>
        <dbReference type="ARBA" id="ARBA00017322"/>
    </source>
</evidence>
<feature type="transmembrane region" description="Helical" evidence="21">
    <location>
        <begin position="192"/>
        <end position="217"/>
    </location>
</feature>
<evidence type="ECO:0000256" key="21">
    <source>
        <dbReference type="SAM" id="Phobius"/>
    </source>
</evidence>
<dbReference type="GO" id="GO:0016301">
    <property type="term" value="F:kinase activity"/>
    <property type="evidence" value="ECO:0007669"/>
    <property type="project" value="UniProtKB-KW"/>
</dbReference>
<keyword evidence="13 23" id="KW-0418">Kinase</keyword>
<evidence type="ECO:0000256" key="18">
    <source>
        <dbReference type="ARBA" id="ARBA00023136"/>
    </source>
</evidence>
<keyword evidence="16" id="KW-0902">Two-component regulatory system</keyword>
<comment type="function">
    <text evidence="19">Member of the two-component regulatory system NreB/NreC involved in the control of dissimilatory nitrate/nitrite reduction in response to oxygen. NreB functions as a direct oxygen sensor histidine kinase which is autophosphorylated, in the absence of oxygen, probably at the conserved histidine residue, and transfers its phosphate group probably to a conserved aspartate residue of NreC. NreB/NreC activates the expression of the nitrate (narGHJI) and nitrite (nir) reductase operons, as well as the putative nitrate transporter gene narT.</text>
</comment>
<evidence type="ECO:0000256" key="2">
    <source>
        <dbReference type="ARBA" id="ARBA00001966"/>
    </source>
</evidence>